<accession>A0ABS7UR44</accession>
<organism evidence="2 3">
    <name type="scientific">Metabacillus rhizolycopersici</name>
    <dbReference type="NCBI Taxonomy" id="2875709"/>
    <lineage>
        <taxon>Bacteria</taxon>
        <taxon>Bacillati</taxon>
        <taxon>Bacillota</taxon>
        <taxon>Bacilli</taxon>
        <taxon>Bacillales</taxon>
        <taxon>Bacillaceae</taxon>
        <taxon>Metabacillus</taxon>
    </lineage>
</organism>
<sequence length="239" mass="27067">MIIGSLIQILLLIIIIAIIYKGVNAIKRGTLLQKLNLKLVLGVYGALLLVAVVLFYLLPIEESLNKVVENQEELAKAERAGHLLINAASEGKQIEKENIDGVLIKKQWDFPYEGKQLEITQVDEQYSSAFILVERKDVEDNQVEVTQYYTRTIIENIELTDDIVPFTIELEEERLTISDTNMIDIHVGKFAKEFTISQFTSRNGIDLFSDVNRIGGENVLYIRVPKNVEVEGAVQFVTE</sequence>
<reference evidence="2" key="1">
    <citation type="submission" date="2024-05" db="EMBL/GenBank/DDBJ databases">
        <title>Metabacillus sp. nov., isolated from the rhizosphere soil of tomato plants.</title>
        <authorList>
            <person name="Ma R."/>
        </authorList>
    </citation>
    <scope>NUCLEOTIDE SEQUENCE</scope>
    <source>
        <strain evidence="2">DBTR6</strain>
    </source>
</reference>
<dbReference type="EMBL" id="JAIQUM010000020">
    <property type="protein sequence ID" value="MBZ5750787.1"/>
    <property type="molecule type" value="Genomic_DNA"/>
</dbReference>
<evidence type="ECO:0000256" key="1">
    <source>
        <dbReference type="SAM" id="Phobius"/>
    </source>
</evidence>
<keyword evidence="1" id="KW-0812">Transmembrane</keyword>
<dbReference type="RefSeq" id="WP_224139070.1">
    <property type="nucleotide sequence ID" value="NZ_JAIQUM010000020.1"/>
</dbReference>
<name>A0ABS7UR44_9BACI</name>
<gene>
    <name evidence="2" type="ORF">K9V48_11115</name>
</gene>
<dbReference type="Proteomes" id="UP001165287">
    <property type="component" value="Unassembled WGS sequence"/>
</dbReference>
<keyword evidence="3" id="KW-1185">Reference proteome</keyword>
<feature type="transmembrane region" description="Helical" evidence="1">
    <location>
        <begin position="35"/>
        <end position="58"/>
    </location>
</feature>
<feature type="transmembrane region" description="Helical" evidence="1">
    <location>
        <begin position="6"/>
        <end position="23"/>
    </location>
</feature>
<comment type="caution">
    <text evidence="2">The sequence shown here is derived from an EMBL/GenBank/DDBJ whole genome shotgun (WGS) entry which is preliminary data.</text>
</comment>
<keyword evidence="1" id="KW-0472">Membrane</keyword>
<evidence type="ECO:0000313" key="3">
    <source>
        <dbReference type="Proteomes" id="UP001165287"/>
    </source>
</evidence>
<proteinExistence type="predicted"/>
<evidence type="ECO:0000313" key="2">
    <source>
        <dbReference type="EMBL" id="MBZ5750787.1"/>
    </source>
</evidence>
<protein>
    <submittedName>
        <fullName evidence="2">Uncharacterized protein</fullName>
    </submittedName>
</protein>
<keyword evidence="1" id="KW-1133">Transmembrane helix</keyword>